<dbReference type="RefSeq" id="WP_165961663.1">
    <property type="nucleotide sequence ID" value="NZ_CP037867.1"/>
</dbReference>
<evidence type="ECO:0000313" key="2">
    <source>
        <dbReference type="Proteomes" id="UP000293912"/>
    </source>
</evidence>
<evidence type="ECO:0000313" key="1">
    <source>
        <dbReference type="EMBL" id="QBM27483.1"/>
    </source>
</evidence>
<gene>
    <name evidence="1" type="ORF">HPF_07300</name>
</gene>
<accession>A0A4V1ABC5</accession>
<sequence>MKSSIVVIGSGHMDIGILPGRDAPRLRARLPVIGALAAACRRTSPSASTARATASTT</sequence>
<name>A0A4V1ABC5_HYDPS</name>
<dbReference type="AlphaFoldDB" id="A0A4V1ABC5"/>
<dbReference type="Proteomes" id="UP000293912">
    <property type="component" value="Chromosome"/>
</dbReference>
<dbReference type="EMBL" id="CP037867">
    <property type="protein sequence ID" value="QBM27483.1"/>
    <property type="molecule type" value="Genomic_DNA"/>
</dbReference>
<reference evidence="1 2" key="1">
    <citation type="submission" date="2019-03" db="EMBL/GenBank/DDBJ databases">
        <authorList>
            <person name="Sebastian G."/>
            <person name="Baumann P."/>
            <person name="Ruckert C."/>
            <person name="Kalinowski J."/>
            <person name="Nebel B."/>
            <person name="Takors R."/>
            <person name="Blombach B."/>
        </authorList>
    </citation>
    <scope>NUCLEOTIDE SEQUENCE [LARGE SCALE GENOMIC DNA]</scope>
    <source>
        <strain evidence="1 2">DSM 1084</strain>
    </source>
</reference>
<proteinExistence type="predicted"/>
<organism evidence="1 2">
    <name type="scientific">Hydrogenophaga pseudoflava</name>
    <name type="common">Pseudomonas carboxydoflava</name>
    <dbReference type="NCBI Taxonomy" id="47421"/>
    <lineage>
        <taxon>Bacteria</taxon>
        <taxon>Pseudomonadati</taxon>
        <taxon>Pseudomonadota</taxon>
        <taxon>Betaproteobacteria</taxon>
        <taxon>Burkholderiales</taxon>
        <taxon>Comamonadaceae</taxon>
        <taxon>Hydrogenophaga</taxon>
    </lineage>
</organism>
<protein>
    <submittedName>
        <fullName evidence="1">Uncharacterized protein</fullName>
    </submittedName>
</protein>
<dbReference type="KEGG" id="hpse:HPF_07300"/>
<keyword evidence="2" id="KW-1185">Reference proteome</keyword>